<dbReference type="SUPFAM" id="SSF57667">
    <property type="entry name" value="beta-beta-alpha zinc fingers"/>
    <property type="match status" value="1"/>
</dbReference>
<dbReference type="PROSITE" id="PS50157">
    <property type="entry name" value="ZINC_FINGER_C2H2_2"/>
    <property type="match status" value="1"/>
</dbReference>
<evidence type="ECO:0000313" key="4">
    <source>
        <dbReference type="EMBL" id="SSD58601.1"/>
    </source>
</evidence>
<dbReference type="AlphaFoldDB" id="A0A376B1S2"/>
<dbReference type="EMBL" id="UFAJ01000028">
    <property type="protein sequence ID" value="SSD58601.1"/>
    <property type="molecule type" value="Genomic_DNA"/>
</dbReference>
<accession>A0A376B1S2</accession>
<name>A0A376B1S2_9ASCO</name>
<evidence type="ECO:0000256" key="2">
    <source>
        <dbReference type="SAM" id="MobiDB-lite"/>
    </source>
</evidence>
<dbReference type="InterPro" id="IPR013087">
    <property type="entry name" value="Znf_C2H2_type"/>
</dbReference>
<gene>
    <name evidence="4" type="ORF">SCODWIG_00362</name>
</gene>
<feature type="region of interest" description="Disordered" evidence="2">
    <location>
        <begin position="68"/>
        <end position="107"/>
    </location>
</feature>
<keyword evidence="5" id="KW-1185">Reference proteome</keyword>
<keyword evidence="1" id="KW-0862">Zinc</keyword>
<keyword evidence="1" id="KW-0863">Zinc-finger</keyword>
<sequence length="250" mass="28143">MDMDIFKGENSLDDTTTTNNNNNSLLSDEDYLFFQQAAEAIVSTTIHANKIDPIIQELLNRVKIGASNGGAPLHPNNTKKVHKNSVSSTGSSSRNDSPFPIYNNNSNIQGVDSNIQSEYLVYNQNSPMNSINNGNNTKSPSSNSNKYSSSKLVQGEYQCELCPSTFYKILDYKQHYKAHYHNNGNLHICPMCFTGFARKDAMRRHMGTKTCNRNKKKLMEKNGGVMPERPPSEVKTTISRNRHKQQEQND</sequence>
<dbReference type="InterPro" id="IPR036236">
    <property type="entry name" value="Znf_C2H2_sf"/>
</dbReference>
<keyword evidence="1" id="KW-0479">Metal-binding</keyword>
<organism evidence="4 5">
    <name type="scientific">Saccharomycodes ludwigii</name>
    <dbReference type="NCBI Taxonomy" id="36035"/>
    <lineage>
        <taxon>Eukaryota</taxon>
        <taxon>Fungi</taxon>
        <taxon>Dikarya</taxon>
        <taxon>Ascomycota</taxon>
        <taxon>Saccharomycotina</taxon>
        <taxon>Saccharomycetes</taxon>
        <taxon>Saccharomycodales</taxon>
        <taxon>Saccharomycodaceae</taxon>
        <taxon>Saccharomycodes</taxon>
    </lineage>
</organism>
<feature type="compositionally biased region" description="Low complexity" evidence="2">
    <location>
        <begin position="85"/>
        <end position="97"/>
    </location>
</feature>
<feature type="domain" description="C2H2-type" evidence="3">
    <location>
        <begin position="157"/>
        <end position="184"/>
    </location>
</feature>
<dbReference type="Proteomes" id="UP000262825">
    <property type="component" value="Unassembled WGS sequence"/>
</dbReference>
<protein>
    <recommendedName>
        <fullName evidence="3">C2H2-type domain-containing protein</fullName>
    </recommendedName>
</protein>
<dbReference type="OrthoDB" id="3971415at2759"/>
<dbReference type="VEuPathDB" id="FungiDB:SCODWIG_00362"/>
<dbReference type="PROSITE" id="PS00028">
    <property type="entry name" value="ZINC_FINGER_C2H2_1"/>
    <property type="match status" value="1"/>
</dbReference>
<feature type="region of interest" description="Disordered" evidence="2">
    <location>
        <begin position="126"/>
        <end position="149"/>
    </location>
</feature>
<feature type="region of interest" description="Disordered" evidence="2">
    <location>
        <begin position="219"/>
        <end position="250"/>
    </location>
</feature>
<dbReference type="SMART" id="SM00355">
    <property type="entry name" value="ZnF_C2H2"/>
    <property type="match status" value="2"/>
</dbReference>
<evidence type="ECO:0000313" key="5">
    <source>
        <dbReference type="Proteomes" id="UP000262825"/>
    </source>
</evidence>
<proteinExistence type="predicted"/>
<reference evidence="5" key="1">
    <citation type="submission" date="2018-06" db="EMBL/GenBank/DDBJ databases">
        <authorList>
            <person name="Guldener U."/>
        </authorList>
    </citation>
    <scope>NUCLEOTIDE SEQUENCE [LARGE SCALE GENOMIC DNA]</scope>
    <source>
        <strain evidence="5">UTAD17</strain>
    </source>
</reference>
<evidence type="ECO:0000259" key="3">
    <source>
        <dbReference type="PROSITE" id="PS50157"/>
    </source>
</evidence>
<feature type="region of interest" description="Disordered" evidence="2">
    <location>
        <begin position="1"/>
        <end position="21"/>
    </location>
</feature>
<dbReference type="GO" id="GO:0008270">
    <property type="term" value="F:zinc ion binding"/>
    <property type="evidence" value="ECO:0007669"/>
    <property type="project" value="UniProtKB-KW"/>
</dbReference>
<dbReference type="Gene3D" id="3.30.160.60">
    <property type="entry name" value="Classic Zinc Finger"/>
    <property type="match status" value="1"/>
</dbReference>
<evidence type="ECO:0000256" key="1">
    <source>
        <dbReference type="PROSITE-ProRule" id="PRU00042"/>
    </source>
</evidence>